<dbReference type="InterPro" id="IPR036068">
    <property type="entry name" value="Nicotinate_pribotase-like_C"/>
</dbReference>
<evidence type="ECO:0000256" key="12">
    <source>
        <dbReference type="PIRNR" id="PIRNR006250"/>
    </source>
</evidence>
<dbReference type="PANTHER" id="PTHR32179">
    <property type="entry name" value="NICOTINATE-NUCLEOTIDE PYROPHOSPHORYLASE [CARBOXYLATING]"/>
    <property type="match status" value="1"/>
</dbReference>
<dbReference type="InterPro" id="IPR004393">
    <property type="entry name" value="NadC"/>
</dbReference>
<dbReference type="PANTHER" id="PTHR32179:SF3">
    <property type="entry name" value="NICOTINATE-NUCLEOTIDE PYROPHOSPHORYLASE [CARBOXYLATING]"/>
    <property type="match status" value="1"/>
</dbReference>
<dbReference type="Gene3D" id="3.90.1170.20">
    <property type="entry name" value="Quinolinate phosphoribosyl transferase, N-terminal domain"/>
    <property type="match status" value="1"/>
</dbReference>
<evidence type="ECO:0000256" key="2">
    <source>
        <dbReference type="ARBA" id="ARBA00004893"/>
    </source>
</evidence>
<dbReference type="EMBL" id="BMIR01000002">
    <property type="protein sequence ID" value="GGE30604.1"/>
    <property type="molecule type" value="Genomic_DNA"/>
</dbReference>
<evidence type="ECO:0000313" key="15">
    <source>
        <dbReference type="EMBL" id="GGE30604.1"/>
    </source>
</evidence>
<dbReference type="GO" id="GO:0009435">
    <property type="term" value="P:NAD+ biosynthetic process"/>
    <property type="evidence" value="ECO:0007669"/>
    <property type="project" value="UniProtKB-UniPathway"/>
</dbReference>
<evidence type="ECO:0000313" key="16">
    <source>
        <dbReference type="Proteomes" id="UP000628775"/>
    </source>
</evidence>
<name>A0A8J2VLC6_9BACL</name>
<keyword evidence="7 12" id="KW-0328">Glycosyltransferase</keyword>
<dbReference type="FunFam" id="3.90.1170.20:FF:000001">
    <property type="entry name" value="Nicotinate-nucleotide diphosphorylase (Carboxylating)"/>
    <property type="match status" value="1"/>
</dbReference>
<evidence type="ECO:0000256" key="4">
    <source>
        <dbReference type="ARBA" id="ARBA00011218"/>
    </source>
</evidence>
<dbReference type="InterPro" id="IPR022412">
    <property type="entry name" value="Quinolinate_PRibosylTrfase_N"/>
</dbReference>
<dbReference type="GO" id="GO:0005737">
    <property type="term" value="C:cytoplasm"/>
    <property type="evidence" value="ECO:0007669"/>
    <property type="project" value="TreeGrafter"/>
</dbReference>
<dbReference type="Pfam" id="PF01729">
    <property type="entry name" value="QRPTase_C"/>
    <property type="match status" value="1"/>
</dbReference>
<evidence type="ECO:0000256" key="3">
    <source>
        <dbReference type="ARBA" id="ARBA00009400"/>
    </source>
</evidence>
<dbReference type="UniPathway" id="UPA00253">
    <property type="reaction ID" value="UER00331"/>
</dbReference>
<dbReference type="RefSeq" id="WP_188689133.1">
    <property type="nucleotide sequence ID" value="NZ_BMIR01000002.1"/>
</dbReference>
<dbReference type="AlphaFoldDB" id="A0A8J2VLC6"/>
<dbReference type="GO" id="GO:0004514">
    <property type="term" value="F:nicotinate-nucleotide diphosphorylase (carboxylating) activity"/>
    <property type="evidence" value="ECO:0007669"/>
    <property type="project" value="UniProtKB-EC"/>
</dbReference>
<dbReference type="InterPro" id="IPR002638">
    <property type="entry name" value="Quinolinate_PRibosylTrfase_C"/>
</dbReference>
<dbReference type="Proteomes" id="UP000628775">
    <property type="component" value="Unassembled WGS sequence"/>
</dbReference>
<keyword evidence="16" id="KW-1185">Reference proteome</keyword>
<feature type="domain" description="Quinolinate phosphoribosyl transferase C-terminal" evidence="13">
    <location>
        <begin position="109"/>
        <end position="273"/>
    </location>
</feature>
<dbReference type="EC" id="2.4.2.19" evidence="5"/>
<dbReference type="FunFam" id="3.20.20.70:FF:000030">
    <property type="entry name" value="Nicotinate-nucleotide pyrophosphorylase, carboxylating"/>
    <property type="match status" value="1"/>
</dbReference>
<protein>
    <recommendedName>
        <fullName evidence="11">Probable nicotinate-nucleotide pyrophosphorylase [carboxylating]</fullName>
        <ecNumber evidence="5">2.4.2.19</ecNumber>
    </recommendedName>
    <alternativeName>
        <fullName evidence="9">Quinolinate phosphoribosyltransferase [decarboxylating]</fullName>
    </alternativeName>
</protein>
<proteinExistence type="inferred from homology"/>
<dbReference type="CDD" id="cd01572">
    <property type="entry name" value="QPRTase"/>
    <property type="match status" value="1"/>
</dbReference>
<comment type="subunit">
    <text evidence="4">Hexamer formed by 3 homodimers.</text>
</comment>
<evidence type="ECO:0000256" key="11">
    <source>
        <dbReference type="ARBA" id="ARBA00069173"/>
    </source>
</evidence>
<organism evidence="15 16">
    <name type="scientific">Pullulanibacillus camelliae</name>
    <dbReference type="NCBI Taxonomy" id="1707096"/>
    <lineage>
        <taxon>Bacteria</taxon>
        <taxon>Bacillati</taxon>
        <taxon>Bacillota</taxon>
        <taxon>Bacilli</taxon>
        <taxon>Bacillales</taxon>
        <taxon>Sporolactobacillaceae</taxon>
        <taxon>Pullulanibacillus</taxon>
    </lineage>
</organism>
<accession>A0A8J2VLC6</accession>
<dbReference type="Gene3D" id="3.20.20.70">
    <property type="entry name" value="Aldolase class I"/>
    <property type="match status" value="1"/>
</dbReference>
<dbReference type="Pfam" id="PF02749">
    <property type="entry name" value="QRPTase_N"/>
    <property type="match status" value="1"/>
</dbReference>
<feature type="domain" description="Quinolinate phosphoribosyl transferase N-terminal" evidence="14">
    <location>
        <begin position="22"/>
        <end position="107"/>
    </location>
</feature>
<sequence>MNIIKLQALLQSFFLEDFGEGDLTSQALFSEEDHAEGIFTAKADGVFSGLDVLHQGYLLANPSIQIRPMVKDGERIKKGQDLFWVSGPVQALLSRERVLLNLVQRMSGIATQTRQAVDTLCSDHTKITDTRKTVPGLRMLDKYAVTTGGGSNHRFGLYDGVMIKDNHIEHCGSIRAAVEIAKSRLGHMAKIEVETECKAQVLEAVHAGVDVIMFDNRTPEEVREFVPLVPDHIVTEASGGISLDNLHAYSDTGVDYISLGYLTHSVTALDISFNLIKGSVNHEYIGNDPHLTSAP</sequence>
<evidence type="ECO:0000256" key="7">
    <source>
        <dbReference type="ARBA" id="ARBA00022676"/>
    </source>
</evidence>
<evidence type="ECO:0000256" key="8">
    <source>
        <dbReference type="ARBA" id="ARBA00022679"/>
    </source>
</evidence>
<keyword evidence="6" id="KW-0662">Pyridine nucleotide biosynthesis</keyword>
<dbReference type="InterPro" id="IPR013785">
    <property type="entry name" value="Aldolase_TIM"/>
</dbReference>
<dbReference type="PIRSF" id="PIRSF006250">
    <property type="entry name" value="NadC_ModD"/>
    <property type="match status" value="1"/>
</dbReference>
<keyword evidence="8 12" id="KW-0808">Transferase</keyword>
<comment type="catalytic activity">
    <reaction evidence="10">
        <text>nicotinate beta-D-ribonucleotide + CO2 + diphosphate = quinolinate + 5-phospho-alpha-D-ribose 1-diphosphate + 2 H(+)</text>
        <dbReference type="Rhea" id="RHEA:12733"/>
        <dbReference type="ChEBI" id="CHEBI:15378"/>
        <dbReference type="ChEBI" id="CHEBI:16526"/>
        <dbReference type="ChEBI" id="CHEBI:29959"/>
        <dbReference type="ChEBI" id="CHEBI:33019"/>
        <dbReference type="ChEBI" id="CHEBI:57502"/>
        <dbReference type="ChEBI" id="CHEBI:58017"/>
        <dbReference type="EC" id="2.4.2.19"/>
    </reaction>
</comment>
<comment type="function">
    <text evidence="1">Involved in the catabolism of quinolinic acid (QA).</text>
</comment>
<reference evidence="15" key="1">
    <citation type="journal article" date="2014" name="Int. J. Syst. Evol. Microbiol.">
        <title>Complete genome sequence of Corynebacterium casei LMG S-19264T (=DSM 44701T), isolated from a smear-ripened cheese.</title>
        <authorList>
            <consortium name="US DOE Joint Genome Institute (JGI-PGF)"/>
            <person name="Walter F."/>
            <person name="Albersmeier A."/>
            <person name="Kalinowski J."/>
            <person name="Ruckert C."/>
        </authorList>
    </citation>
    <scope>NUCLEOTIDE SEQUENCE</scope>
    <source>
        <strain evidence="15">CGMCC 1.15371</strain>
    </source>
</reference>
<dbReference type="NCBIfam" id="TIGR00078">
    <property type="entry name" value="nadC"/>
    <property type="match status" value="1"/>
</dbReference>
<evidence type="ECO:0000256" key="9">
    <source>
        <dbReference type="ARBA" id="ARBA00033102"/>
    </source>
</evidence>
<dbReference type="GO" id="GO:0034213">
    <property type="term" value="P:quinolinate catabolic process"/>
    <property type="evidence" value="ECO:0007669"/>
    <property type="project" value="TreeGrafter"/>
</dbReference>
<evidence type="ECO:0000256" key="6">
    <source>
        <dbReference type="ARBA" id="ARBA00022642"/>
    </source>
</evidence>
<evidence type="ECO:0000256" key="10">
    <source>
        <dbReference type="ARBA" id="ARBA00047445"/>
    </source>
</evidence>
<gene>
    <name evidence="15" type="primary">nadC</name>
    <name evidence="15" type="ORF">GCM10011391_06590</name>
</gene>
<evidence type="ECO:0000259" key="14">
    <source>
        <dbReference type="Pfam" id="PF02749"/>
    </source>
</evidence>
<dbReference type="InterPro" id="IPR037128">
    <property type="entry name" value="Quinolinate_PRibosylTase_N_sf"/>
</dbReference>
<dbReference type="SUPFAM" id="SSF51690">
    <property type="entry name" value="Nicotinate/Quinolinate PRTase C-terminal domain-like"/>
    <property type="match status" value="1"/>
</dbReference>
<comment type="similarity">
    <text evidence="3 12">Belongs to the NadC/ModD family.</text>
</comment>
<dbReference type="SUPFAM" id="SSF54675">
    <property type="entry name" value="Nicotinate/Quinolinate PRTase N-terminal domain-like"/>
    <property type="match status" value="1"/>
</dbReference>
<evidence type="ECO:0000256" key="5">
    <source>
        <dbReference type="ARBA" id="ARBA00011944"/>
    </source>
</evidence>
<dbReference type="InterPro" id="IPR027277">
    <property type="entry name" value="NadC/ModD"/>
</dbReference>
<evidence type="ECO:0000259" key="13">
    <source>
        <dbReference type="Pfam" id="PF01729"/>
    </source>
</evidence>
<comment type="caution">
    <text evidence="15">The sequence shown here is derived from an EMBL/GenBank/DDBJ whole genome shotgun (WGS) entry which is preliminary data.</text>
</comment>
<evidence type="ECO:0000256" key="1">
    <source>
        <dbReference type="ARBA" id="ARBA00003237"/>
    </source>
</evidence>
<reference evidence="15" key="2">
    <citation type="submission" date="2020-09" db="EMBL/GenBank/DDBJ databases">
        <authorList>
            <person name="Sun Q."/>
            <person name="Zhou Y."/>
        </authorList>
    </citation>
    <scope>NUCLEOTIDE SEQUENCE</scope>
    <source>
        <strain evidence="15">CGMCC 1.15371</strain>
    </source>
</reference>
<comment type="pathway">
    <text evidence="2">Cofactor biosynthesis; NAD(+) biosynthesis; nicotinate D-ribonucleotide from quinolinate: step 1/1.</text>
</comment>